<keyword evidence="7 9" id="KW-0472">Membrane</keyword>
<feature type="transmembrane region" description="Helical" evidence="9">
    <location>
        <begin position="243"/>
        <end position="260"/>
    </location>
</feature>
<dbReference type="InterPro" id="IPR018456">
    <property type="entry name" value="PTR2_symporter_CS"/>
</dbReference>
<dbReference type="InterPro" id="IPR036259">
    <property type="entry name" value="MFS_trans_sf"/>
</dbReference>
<keyword evidence="2" id="KW-0813">Transport</keyword>
<feature type="transmembrane region" description="Helical" evidence="9">
    <location>
        <begin position="407"/>
        <end position="429"/>
    </location>
</feature>
<evidence type="ECO:0000256" key="2">
    <source>
        <dbReference type="ARBA" id="ARBA00022448"/>
    </source>
</evidence>
<dbReference type="OrthoDB" id="9772725at2"/>
<evidence type="ECO:0000256" key="1">
    <source>
        <dbReference type="ARBA" id="ARBA00004651"/>
    </source>
</evidence>
<organism evidence="10 11">
    <name type="scientific">Sphingomonas gilva</name>
    <dbReference type="NCBI Taxonomy" id="2305907"/>
    <lineage>
        <taxon>Bacteria</taxon>
        <taxon>Pseudomonadati</taxon>
        <taxon>Pseudomonadota</taxon>
        <taxon>Alphaproteobacteria</taxon>
        <taxon>Sphingomonadales</taxon>
        <taxon>Sphingomonadaceae</taxon>
        <taxon>Sphingomonas</taxon>
    </lineage>
</organism>
<dbReference type="RefSeq" id="WP_118863997.1">
    <property type="nucleotide sequence ID" value="NZ_QWLV01000003.1"/>
</dbReference>
<reference evidence="10 11" key="1">
    <citation type="submission" date="2018-08" db="EMBL/GenBank/DDBJ databases">
        <title>The multiple taxonomic identification of Sphingomonas gilva.</title>
        <authorList>
            <person name="Zhu D."/>
            <person name="Zheng S."/>
        </authorList>
    </citation>
    <scope>NUCLEOTIDE SEQUENCE [LARGE SCALE GENOMIC DNA]</scope>
    <source>
        <strain evidence="10 11">ZDH117</strain>
    </source>
</reference>
<feature type="transmembrane region" description="Helical" evidence="9">
    <location>
        <begin position="89"/>
        <end position="106"/>
    </location>
</feature>
<feature type="transmembrane region" description="Helical" evidence="9">
    <location>
        <begin position="484"/>
        <end position="506"/>
    </location>
</feature>
<keyword evidence="6 9" id="KW-1133">Transmembrane helix</keyword>
<evidence type="ECO:0000256" key="7">
    <source>
        <dbReference type="ARBA" id="ARBA00023136"/>
    </source>
</evidence>
<sequence>MASSYPAGSVEGKTLLGQPRGLFVLFFAEMWERFSYYGMRAILIFYLLQHWLFAEEKAYIIYGAYTALVYITPVIGGYLADRYIGQRKAVQYGAVLLVIGHGLMAFEGPGPAQIPGATAADMQGSVYFNIFWLALAFIIMGVGFLKANISAIVGQLYGQGDPRRDPAFTIFYMGINVGAALGSLLVGFLGQTYGWAWGFGAAGIGMLLGLIVFVWGRPWLMGRGEAPDAAALSRPVMGVPMEWMVYLSGIVGVAIVWVLIQYQDVVGWMLAVFGAVVVVYLLVTAVFKLTPVERDRILAALFLIALQPLFWALFEQAGSSLNVYTDEQVNRNMLGWEVPASMFQSINAIYIVLLGPVFAGLWLWLAKRGLEPSTPAKFGLGLVQLGLGFLVLVAGAMAAGTGNLTPVIFIFLIYLLHTMGELCLSPVGLSAMTKLAPARMVGLMMGTWFLSTAGGNFIGGLIAQATGGHGAEVEGASATPVIDVYSTIGWVAIAVGVGVILVSPLIKRLMHEDVFDRDPDRALAGQREIGEPAAAGVPTDRELK</sequence>
<proteinExistence type="predicted"/>
<keyword evidence="5" id="KW-0571">Peptide transport</keyword>
<evidence type="ECO:0000256" key="5">
    <source>
        <dbReference type="ARBA" id="ARBA00022856"/>
    </source>
</evidence>
<keyword evidence="11" id="KW-1185">Reference proteome</keyword>
<feature type="transmembrane region" description="Helical" evidence="9">
    <location>
        <begin position="34"/>
        <end position="53"/>
    </location>
</feature>
<keyword evidence="3" id="KW-1003">Cell membrane</keyword>
<dbReference type="InterPro" id="IPR050171">
    <property type="entry name" value="MFS_Transporters"/>
</dbReference>
<dbReference type="Gene3D" id="1.20.1250.20">
    <property type="entry name" value="MFS general substrate transporter like domains"/>
    <property type="match status" value="1"/>
</dbReference>
<keyword evidence="5" id="KW-0653">Protein transport</keyword>
<feature type="transmembrane region" description="Helical" evidence="9">
    <location>
        <begin position="297"/>
        <end position="314"/>
    </location>
</feature>
<dbReference type="CDD" id="cd17346">
    <property type="entry name" value="MFS_DtpA_like"/>
    <property type="match status" value="1"/>
</dbReference>
<dbReference type="Pfam" id="PF00854">
    <property type="entry name" value="PTR2"/>
    <property type="match status" value="1"/>
</dbReference>
<evidence type="ECO:0000313" key="11">
    <source>
        <dbReference type="Proteomes" id="UP000266693"/>
    </source>
</evidence>
<dbReference type="Proteomes" id="UP000266693">
    <property type="component" value="Unassembled WGS sequence"/>
</dbReference>
<dbReference type="InterPro" id="IPR000109">
    <property type="entry name" value="POT_fam"/>
</dbReference>
<feature type="transmembrane region" description="Helical" evidence="9">
    <location>
        <begin position="59"/>
        <end position="80"/>
    </location>
</feature>
<feature type="transmembrane region" description="Helical" evidence="9">
    <location>
        <begin position="266"/>
        <end position="285"/>
    </location>
</feature>
<feature type="transmembrane region" description="Helical" evidence="9">
    <location>
        <begin position="166"/>
        <end position="189"/>
    </location>
</feature>
<evidence type="ECO:0000256" key="9">
    <source>
        <dbReference type="SAM" id="Phobius"/>
    </source>
</evidence>
<protein>
    <submittedName>
        <fullName evidence="10">Peptide MFS transporter</fullName>
    </submittedName>
</protein>
<keyword evidence="4 9" id="KW-0812">Transmembrane</keyword>
<dbReference type="PROSITE" id="PS01022">
    <property type="entry name" value="PTR2_1"/>
    <property type="match status" value="1"/>
</dbReference>
<evidence type="ECO:0000313" key="10">
    <source>
        <dbReference type="EMBL" id="RHW17732.1"/>
    </source>
</evidence>
<dbReference type="NCBIfam" id="TIGR00924">
    <property type="entry name" value="yjdL_sub1_fam"/>
    <property type="match status" value="1"/>
</dbReference>
<dbReference type="SUPFAM" id="SSF103473">
    <property type="entry name" value="MFS general substrate transporter"/>
    <property type="match status" value="2"/>
</dbReference>
<dbReference type="AlphaFoldDB" id="A0A396RR17"/>
<dbReference type="PANTHER" id="PTHR23517:SF15">
    <property type="entry name" value="PROTON-DEPENDENT OLIGOPEPTIDE FAMILY TRANSPORT PROTEIN"/>
    <property type="match status" value="1"/>
</dbReference>
<evidence type="ECO:0000256" key="3">
    <source>
        <dbReference type="ARBA" id="ARBA00022475"/>
    </source>
</evidence>
<dbReference type="PANTHER" id="PTHR23517">
    <property type="entry name" value="RESISTANCE PROTEIN MDTM, PUTATIVE-RELATED-RELATED"/>
    <property type="match status" value="1"/>
</dbReference>
<feature type="transmembrane region" description="Helical" evidence="9">
    <location>
        <begin position="126"/>
        <end position="145"/>
    </location>
</feature>
<comment type="caution">
    <text evidence="10">The sequence shown here is derived from an EMBL/GenBank/DDBJ whole genome shotgun (WGS) entry which is preliminary data.</text>
</comment>
<evidence type="ECO:0000256" key="6">
    <source>
        <dbReference type="ARBA" id="ARBA00022989"/>
    </source>
</evidence>
<evidence type="ECO:0000256" key="8">
    <source>
        <dbReference type="SAM" id="MobiDB-lite"/>
    </source>
</evidence>
<feature type="transmembrane region" description="Helical" evidence="9">
    <location>
        <begin position="378"/>
        <end position="401"/>
    </location>
</feature>
<dbReference type="InterPro" id="IPR005279">
    <property type="entry name" value="Dipep/tripep_permease"/>
</dbReference>
<dbReference type="GO" id="GO:1904680">
    <property type="term" value="F:peptide transmembrane transporter activity"/>
    <property type="evidence" value="ECO:0007669"/>
    <property type="project" value="InterPro"/>
</dbReference>
<feature type="region of interest" description="Disordered" evidence="8">
    <location>
        <begin position="525"/>
        <end position="544"/>
    </location>
</feature>
<name>A0A396RR17_9SPHN</name>
<evidence type="ECO:0000256" key="4">
    <source>
        <dbReference type="ARBA" id="ARBA00022692"/>
    </source>
</evidence>
<feature type="transmembrane region" description="Helical" evidence="9">
    <location>
        <begin position="348"/>
        <end position="366"/>
    </location>
</feature>
<accession>A0A396RR17</accession>
<dbReference type="EMBL" id="QWLV01000003">
    <property type="protein sequence ID" value="RHW17732.1"/>
    <property type="molecule type" value="Genomic_DNA"/>
</dbReference>
<comment type="subcellular location">
    <subcellularLocation>
        <location evidence="1">Cell membrane</location>
        <topology evidence="1">Multi-pass membrane protein</topology>
    </subcellularLocation>
</comment>
<feature type="transmembrane region" description="Helical" evidence="9">
    <location>
        <begin position="441"/>
        <end position="464"/>
    </location>
</feature>
<gene>
    <name evidence="10" type="ORF">D1610_09900</name>
</gene>
<dbReference type="GO" id="GO:0005886">
    <property type="term" value="C:plasma membrane"/>
    <property type="evidence" value="ECO:0007669"/>
    <property type="project" value="UniProtKB-SubCell"/>
</dbReference>
<feature type="transmembrane region" description="Helical" evidence="9">
    <location>
        <begin position="195"/>
        <end position="215"/>
    </location>
</feature>
<dbReference type="GO" id="GO:0006857">
    <property type="term" value="P:oligopeptide transport"/>
    <property type="evidence" value="ECO:0007669"/>
    <property type="project" value="InterPro"/>
</dbReference>